<proteinExistence type="predicted"/>
<sequence>MFSNFFAKTVLSVAVTSILIGCGGGGGNSASNGPNVTKPPVGGIENPGSGLDTGIGGKVPAPVQGYVYKKENFNVAEPNTSANKVKVGVIDTGVRQNDILEPAVKKVYQYIEIMKQV</sequence>
<name>A0A7Y2REK1_9GAMM</name>
<dbReference type="EMBL" id="JABERL010000018">
    <property type="protein sequence ID" value="NNH77356.1"/>
    <property type="molecule type" value="Genomic_DNA"/>
</dbReference>
<evidence type="ECO:0000313" key="2">
    <source>
        <dbReference type="EMBL" id="NNH77356.1"/>
    </source>
</evidence>
<feature type="region of interest" description="Disordered" evidence="1">
    <location>
        <begin position="29"/>
        <end position="49"/>
    </location>
</feature>
<reference evidence="2 3" key="1">
    <citation type="submission" date="2020-04" db="EMBL/GenBank/DDBJ databases">
        <title>Acinetobacter Taxon 24.</title>
        <authorList>
            <person name="Nemec A."/>
            <person name="Radolfova-Krizova L."/>
            <person name="Higgins P.G."/>
            <person name="Spanelova P."/>
        </authorList>
    </citation>
    <scope>NUCLEOTIDE SEQUENCE [LARGE SCALE GENOMIC DNA]</scope>
    <source>
        <strain evidence="2 3">ANC 5380</strain>
    </source>
</reference>
<dbReference type="RefSeq" id="WP_171540203.1">
    <property type="nucleotide sequence ID" value="NZ_JABERL010000018.1"/>
</dbReference>
<organism evidence="2 3">
    <name type="scientific">Acinetobacter terrae</name>
    <dbReference type="NCBI Taxonomy" id="2731247"/>
    <lineage>
        <taxon>Bacteria</taxon>
        <taxon>Pseudomonadati</taxon>
        <taxon>Pseudomonadota</taxon>
        <taxon>Gammaproteobacteria</taxon>
        <taxon>Moraxellales</taxon>
        <taxon>Moraxellaceae</taxon>
        <taxon>Acinetobacter</taxon>
        <taxon>Acinetobacter Taxon 24</taxon>
    </lineage>
</organism>
<evidence type="ECO:0000256" key="1">
    <source>
        <dbReference type="SAM" id="MobiDB-lite"/>
    </source>
</evidence>
<protein>
    <submittedName>
        <fullName evidence="2">Uncharacterized protein</fullName>
    </submittedName>
</protein>
<dbReference type="AlphaFoldDB" id="A0A7Y2REK1"/>
<dbReference type="Proteomes" id="UP000569202">
    <property type="component" value="Unassembled WGS sequence"/>
</dbReference>
<accession>A0A7Y2REK1</accession>
<evidence type="ECO:0000313" key="3">
    <source>
        <dbReference type="Proteomes" id="UP000569202"/>
    </source>
</evidence>
<comment type="caution">
    <text evidence="2">The sequence shown here is derived from an EMBL/GenBank/DDBJ whole genome shotgun (WGS) entry which is preliminary data.</text>
</comment>
<gene>
    <name evidence="2" type="ORF">HLH17_06665</name>
</gene>